<dbReference type="GO" id="GO:0003700">
    <property type="term" value="F:DNA-binding transcription factor activity"/>
    <property type="evidence" value="ECO:0007669"/>
    <property type="project" value="InterPro"/>
</dbReference>
<evidence type="ECO:0000313" key="7">
    <source>
        <dbReference type="Proteomes" id="UP000008630"/>
    </source>
</evidence>
<dbReference type="PANTHER" id="PTHR43280">
    <property type="entry name" value="ARAC-FAMILY TRANSCRIPTIONAL REGULATOR"/>
    <property type="match status" value="1"/>
</dbReference>
<dbReference type="PATRIC" id="fig|693979.3.peg.285"/>
<evidence type="ECO:0000256" key="4">
    <source>
        <dbReference type="SAM" id="Phobius"/>
    </source>
</evidence>
<proteinExistence type="predicted"/>
<feature type="domain" description="HTH araC/xylS-type" evidence="5">
    <location>
        <begin position="273"/>
        <end position="377"/>
    </location>
</feature>
<dbReference type="GO" id="GO:0043565">
    <property type="term" value="F:sequence-specific DNA binding"/>
    <property type="evidence" value="ECO:0007669"/>
    <property type="project" value="InterPro"/>
</dbReference>
<evidence type="ECO:0000256" key="3">
    <source>
        <dbReference type="ARBA" id="ARBA00023163"/>
    </source>
</evidence>
<keyword evidence="2" id="KW-0238">DNA-binding</keyword>
<dbReference type="PROSITE" id="PS00041">
    <property type="entry name" value="HTH_ARAC_FAMILY_1"/>
    <property type="match status" value="1"/>
</dbReference>
<evidence type="ECO:0000313" key="6">
    <source>
        <dbReference type="EMBL" id="ADV42294.1"/>
    </source>
</evidence>
<reference evidence="6 7" key="2">
    <citation type="journal article" date="2011" name="Stand. Genomic Sci.">
        <title>Complete genome sequence of Bacteroides helcogenes type strain (P 36-108).</title>
        <authorList>
            <person name="Pati A."/>
            <person name="Gronow S."/>
            <person name="Zeytun A."/>
            <person name="Lapidus A."/>
            <person name="Nolan M."/>
            <person name="Hammon N."/>
            <person name="Deshpande S."/>
            <person name="Cheng J.F."/>
            <person name="Tapia R."/>
            <person name="Han C."/>
            <person name="Goodwin L."/>
            <person name="Pitluck S."/>
            <person name="Liolios K."/>
            <person name="Pagani I."/>
            <person name="Ivanova N."/>
            <person name="Mavromatis K."/>
            <person name="Chen A."/>
            <person name="Palaniappan K."/>
            <person name="Land M."/>
            <person name="Hauser L."/>
            <person name="Chang Y.J."/>
            <person name="Jeffries C.D."/>
            <person name="Detter J.C."/>
            <person name="Brambilla E."/>
            <person name="Rohde M."/>
            <person name="Goker M."/>
            <person name="Woyke T."/>
            <person name="Bristow J."/>
            <person name="Eisen J.A."/>
            <person name="Markowitz V."/>
            <person name="Hugenholtz P."/>
            <person name="Kyrpides N.C."/>
            <person name="Klenk H.P."/>
            <person name="Lucas S."/>
        </authorList>
    </citation>
    <scope>NUCLEOTIDE SEQUENCE [LARGE SCALE GENOMIC DNA]</scope>
    <source>
        <strain evidence="7">ATCC 35417 / DSM 20613 / JCM 6297 / CCUG 15421 / P 36-108</strain>
    </source>
</reference>
<feature type="transmembrane region" description="Helical" evidence="4">
    <location>
        <begin position="6"/>
        <end position="28"/>
    </location>
</feature>
<keyword evidence="3" id="KW-0804">Transcription</keyword>
<dbReference type="Pfam" id="PF12833">
    <property type="entry name" value="HTH_18"/>
    <property type="match status" value="1"/>
</dbReference>
<dbReference type="InterPro" id="IPR009057">
    <property type="entry name" value="Homeodomain-like_sf"/>
</dbReference>
<feature type="transmembrane region" description="Helical" evidence="4">
    <location>
        <begin position="35"/>
        <end position="52"/>
    </location>
</feature>
<feature type="transmembrane region" description="Helical" evidence="4">
    <location>
        <begin position="64"/>
        <end position="87"/>
    </location>
</feature>
<keyword evidence="4" id="KW-0472">Membrane</keyword>
<feature type="transmembrane region" description="Helical" evidence="4">
    <location>
        <begin position="140"/>
        <end position="164"/>
    </location>
</feature>
<evidence type="ECO:0000256" key="1">
    <source>
        <dbReference type="ARBA" id="ARBA00023015"/>
    </source>
</evidence>
<dbReference type="Gene3D" id="1.10.10.60">
    <property type="entry name" value="Homeodomain-like"/>
    <property type="match status" value="1"/>
</dbReference>
<dbReference type="SUPFAM" id="SSF46689">
    <property type="entry name" value="Homeodomain-like"/>
    <property type="match status" value="1"/>
</dbReference>
<dbReference type="InterPro" id="IPR018060">
    <property type="entry name" value="HTH_AraC"/>
</dbReference>
<feature type="transmembrane region" description="Helical" evidence="4">
    <location>
        <begin position="99"/>
        <end position="120"/>
    </location>
</feature>
<dbReference type="RefSeq" id="WP_013545911.1">
    <property type="nucleotide sequence ID" value="NC_014933.1"/>
</dbReference>
<dbReference type="eggNOG" id="COG2207">
    <property type="taxonomic scope" value="Bacteria"/>
</dbReference>
<name>E6STU1_BACT6</name>
<dbReference type="AlphaFoldDB" id="E6STU1"/>
<keyword evidence="4" id="KW-1133">Transmembrane helix</keyword>
<keyword evidence="4" id="KW-0812">Transmembrane</keyword>
<feature type="transmembrane region" description="Helical" evidence="4">
    <location>
        <begin position="213"/>
        <end position="231"/>
    </location>
</feature>
<dbReference type="OrthoDB" id="1029553at2"/>
<keyword evidence="7" id="KW-1185">Reference proteome</keyword>
<dbReference type="STRING" id="693979.Bache_0264"/>
<organism evidence="6 7">
    <name type="scientific">Bacteroides helcogenes (strain ATCC 35417 / DSM 20613 / JCM 6297 / CCUG 15421 / P 36-108)</name>
    <dbReference type="NCBI Taxonomy" id="693979"/>
    <lineage>
        <taxon>Bacteria</taxon>
        <taxon>Pseudomonadati</taxon>
        <taxon>Bacteroidota</taxon>
        <taxon>Bacteroidia</taxon>
        <taxon>Bacteroidales</taxon>
        <taxon>Bacteroidaceae</taxon>
        <taxon>Bacteroides</taxon>
    </lineage>
</organism>
<keyword evidence="1" id="KW-0805">Transcription regulation</keyword>
<sequence length="380" mass="43306">MGYNEFIAIVNTSAIFVMALLAVLLLAATKFRGENAYAAAIIVLTTIPTYSYNLCRSEGWYDIALWFAPFSFSVNTMLMPLLWLFTYRNFNARFKFHPARLLHFLPAVGCLALYFLYMLSLPSAERYNFMVHENTGDDTWLGDVNAVVVFTQMFVYFTMIFVYLHRAGKIIRENFSEAEWLSKLWIPKFMMLFAGLFMAVFVCYALWPRTDAWLIQLLNIVAMGYLVFHAMKTANVPPTLTFSEVQAEVVQPANSKCNDDATVNREQLQTYADAVVEHLKASEAYLNSDLTLQDVAKETGISLNKLSKAINLIAGKNFFELVNGMRIEKAKELLTDYKENNQTIDIVASNCGFNSRATFYNAFKKCEGITPSQWLNSHKK</sequence>
<dbReference type="PANTHER" id="PTHR43280:SF29">
    <property type="entry name" value="ARAC-FAMILY TRANSCRIPTIONAL REGULATOR"/>
    <property type="match status" value="1"/>
</dbReference>
<accession>E6STU1</accession>
<dbReference type="HOGENOM" id="CLU_041408_4_2_10"/>
<dbReference type="EMBL" id="CP002352">
    <property type="protein sequence ID" value="ADV42294.1"/>
    <property type="molecule type" value="Genomic_DNA"/>
</dbReference>
<protein>
    <submittedName>
        <fullName evidence="6">Transcriptional regulator, AraC family</fullName>
    </submittedName>
</protein>
<feature type="transmembrane region" description="Helical" evidence="4">
    <location>
        <begin position="185"/>
        <end position="207"/>
    </location>
</feature>
<dbReference type="KEGG" id="bhl:Bache_0264"/>
<dbReference type="SMART" id="SM00342">
    <property type="entry name" value="HTH_ARAC"/>
    <property type="match status" value="1"/>
</dbReference>
<dbReference type="PROSITE" id="PS01124">
    <property type="entry name" value="HTH_ARAC_FAMILY_2"/>
    <property type="match status" value="1"/>
</dbReference>
<dbReference type="InterPro" id="IPR018062">
    <property type="entry name" value="HTH_AraC-typ_CS"/>
</dbReference>
<evidence type="ECO:0000256" key="2">
    <source>
        <dbReference type="ARBA" id="ARBA00023125"/>
    </source>
</evidence>
<dbReference type="Proteomes" id="UP000008630">
    <property type="component" value="Chromosome"/>
</dbReference>
<gene>
    <name evidence="6" type="ordered locus">Bache_0264</name>
</gene>
<evidence type="ECO:0000259" key="5">
    <source>
        <dbReference type="PROSITE" id="PS01124"/>
    </source>
</evidence>
<reference key="1">
    <citation type="submission" date="2010-11" db="EMBL/GenBank/DDBJ databases">
        <title>The complete genome of Bacteroides helcogenes P 36-108.</title>
        <authorList>
            <consortium name="US DOE Joint Genome Institute (JGI-PGF)"/>
            <person name="Lucas S."/>
            <person name="Copeland A."/>
            <person name="Lapidus A."/>
            <person name="Bruce D."/>
            <person name="Goodwin L."/>
            <person name="Pitluck S."/>
            <person name="Kyrpides N."/>
            <person name="Mavromatis K."/>
            <person name="Ivanova N."/>
            <person name="Zeytun A."/>
            <person name="Brettin T."/>
            <person name="Detter J.C."/>
            <person name="Tapia R."/>
            <person name="Han C."/>
            <person name="Land M."/>
            <person name="Hauser L."/>
            <person name="Markowitz V."/>
            <person name="Cheng J.-F."/>
            <person name="Hugenholtz P."/>
            <person name="Woyke T."/>
            <person name="Wu D."/>
            <person name="Gronow S."/>
            <person name="Wellnitz S."/>
            <person name="Brambilla E."/>
            <person name="Klenk H.-P."/>
            <person name="Eisen J.A."/>
        </authorList>
    </citation>
    <scope>NUCLEOTIDE SEQUENCE</scope>
    <source>
        <strain>P 36-108</strain>
    </source>
</reference>